<dbReference type="RefSeq" id="WP_209452846.1">
    <property type="nucleotide sequence ID" value="NZ_JAGGLT010000002.1"/>
</dbReference>
<evidence type="ECO:0000313" key="2">
    <source>
        <dbReference type="Proteomes" id="UP001166402"/>
    </source>
</evidence>
<evidence type="ECO:0000313" key="1">
    <source>
        <dbReference type="EMBL" id="MBP2070880.1"/>
    </source>
</evidence>
<sequence>MNNKDKSIYTLTVPCSGEKHRINLTKEGKLKLLNHTDDEIEIELAFGMLGGELPECLKIKKAWENDSYKSDFHSNDPILDYAFSYLKLAFHLFQQHLLNIDF</sequence>
<comment type="caution">
    <text evidence="1">The sequence shown here is derived from an EMBL/GenBank/DDBJ whole genome shotgun (WGS) entry which is preliminary data.</text>
</comment>
<accession>A0ABS4NB76</accession>
<organism evidence="1 2">
    <name type="scientific">Thermoanaerobacterium butyriciformans</name>
    <dbReference type="NCBI Taxonomy" id="1702242"/>
    <lineage>
        <taxon>Bacteria</taxon>
        <taxon>Bacillati</taxon>
        <taxon>Bacillota</taxon>
        <taxon>Clostridia</taxon>
        <taxon>Thermoanaerobacterales</taxon>
        <taxon>Thermoanaerobacteraceae</taxon>
        <taxon>Thermoanaerobacterium</taxon>
    </lineage>
</organism>
<gene>
    <name evidence="1" type="ORF">J2Z80_000378</name>
</gene>
<reference evidence="1" key="1">
    <citation type="submission" date="2021-03" db="EMBL/GenBank/DDBJ databases">
        <title>Genomic Encyclopedia of Type Strains, Phase IV (KMG-IV): sequencing the most valuable type-strain genomes for metagenomic binning, comparative biology and taxonomic classification.</title>
        <authorList>
            <person name="Goeker M."/>
        </authorList>
    </citation>
    <scope>NUCLEOTIDE SEQUENCE</scope>
    <source>
        <strain evidence="1">DSM 101588</strain>
    </source>
</reference>
<dbReference type="EMBL" id="JAGGLT010000002">
    <property type="protein sequence ID" value="MBP2070880.1"/>
    <property type="molecule type" value="Genomic_DNA"/>
</dbReference>
<dbReference type="Proteomes" id="UP001166402">
    <property type="component" value="Unassembled WGS sequence"/>
</dbReference>
<proteinExistence type="predicted"/>
<keyword evidence="2" id="KW-1185">Reference proteome</keyword>
<protein>
    <submittedName>
        <fullName evidence="1">Uncharacterized protein</fullName>
    </submittedName>
</protein>
<name>A0ABS4NB76_9THEO</name>